<reference evidence="1 2" key="1">
    <citation type="journal article" date="2012" name="Genome Biol.">
        <title>Sequencing three crocodilian genomes to illuminate the evolution of archosaurs and amniotes.</title>
        <authorList>
            <person name="St John J.A."/>
            <person name="Braun E.L."/>
            <person name="Isberg S.R."/>
            <person name="Miles L.G."/>
            <person name="Chong A.Y."/>
            <person name="Gongora J."/>
            <person name="Dalzell P."/>
            <person name="Moran C."/>
            <person name="Bed'hom B."/>
            <person name="Abzhanov A."/>
            <person name="Burgess S.C."/>
            <person name="Cooksey A.M."/>
            <person name="Castoe T.A."/>
            <person name="Crawford N.G."/>
            <person name="Densmore L.D."/>
            <person name="Drew J.C."/>
            <person name="Edwards S.V."/>
            <person name="Faircloth B.C."/>
            <person name="Fujita M.K."/>
            <person name="Greenwold M.J."/>
            <person name="Hoffmann F.G."/>
            <person name="Howard J.M."/>
            <person name="Iguchi T."/>
            <person name="Janes D.E."/>
            <person name="Khan S.Y."/>
            <person name="Kohno S."/>
            <person name="de Koning A.J."/>
            <person name="Lance S.L."/>
            <person name="McCarthy F.M."/>
            <person name="McCormack J.E."/>
            <person name="Merchant M.E."/>
            <person name="Peterson D.G."/>
            <person name="Pollock D.D."/>
            <person name="Pourmand N."/>
            <person name="Raney B.J."/>
            <person name="Roessler K.A."/>
            <person name="Sanford J.R."/>
            <person name="Sawyer R.H."/>
            <person name="Schmidt C.J."/>
            <person name="Triplett E.W."/>
            <person name="Tuberville T.D."/>
            <person name="Venegas-Anaya M."/>
            <person name="Howard J.T."/>
            <person name="Jarvis E.D."/>
            <person name="Guillette L.J.Jr."/>
            <person name="Glenn T.C."/>
            <person name="Green R.E."/>
            <person name="Ray D.A."/>
        </authorList>
    </citation>
    <scope>NUCLEOTIDE SEQUENCE [LARGE SCALE GENOMIC DNA]</scope>
    <source>
        <strain evidence="1">KSC_2009_1</strain>
    </source>
</reference>
<accession>A0A151MSI1</accession>
<name>A0A151MSI1_ALLMI</name>
<dbReference type="AlphaFoldDB" id="A0A151MSI1"/>
<comment type="caution">
    <text evidence="1">The sequence shown here is derived from an EMBL/GenBank/DDBJ whole genome shotgun (WGS) entry which is preliminary data.</text>
</comment>
<evidence type="ECO:0000313" key="1">
    <source>
        <dbReference type="EMBL" id="KYO27420.1"/>
    </source>
</evidence>
<keyword evidence="2" id="KW-1185">Reference proteome</keyword>
<gene>
    <name evidence="1" type="ORF">Y1Q_0013445</name>
</gene>
<evidence type="ECO:0000313" key="2">
    <source>
        <dbReference type="Proteomes" id="UP000050525"/>
    </source>
</evidence>
<dbReference type="Proteomes" id="UP000050525">
    <property type="component" value="Unassembled WGS sequence"/>
</dbReference>
<organism evidence="1 2">
    <name type="scientific">Alligator mississippiensis</name>
    <name type="common">American alligator</name>
    <dbReference type="NCBI Taxonomy" id="8496"/>
    <lineage>
        <taxon>Eukaryota</taxon>
        <taxon>Metazoa</taxon>
        <taxon>Chordata</taxon>
        <taxon>Craniata</taxon>
        <taxon>Vertebrata</taxon>
        <taxon>Euteleostomi</taxon>
        <taxon>Archelosauria</taxon>
        <taxon>Archosauria</taxon>
        <taxon>Crocodylia</taxon>
        <taxon>Alligatoridae</taxon>
        <taxon>Alligatorinae</taxon>
        <taxon>Alligator</taxon>
    </lineage>
</organism>
<sequence length="66" mass="7182">MHPVTLVDYIRRNHPSAYGSHLSMRDFDCLSATTSESSAGTFSSSAATNLFQTTSISSKQKISIIQ</sequence>
<protein>
    <submittedName>
        <fullName evidence="1">Uncharacterized protein</fullName>
    </submittedName>
</protein>
<proteinExistence type="predicted"/>
<dbReference type="EMBL" id="AKHW03005173">
    <property type="protein sequence ID" value="KYO27420.1"/>
    <property type="molecule type" value="Genomic_DNA"/>
</dbReference>